<comment type="caution">
    <text evidence="1">The sequence shown here is derived from an EMBL/GenBank/DDBJ whole genome shotgun (WGS) entry which is preliminary data.</text>
</comment>
<dbReference type="EMBL" id="MU267689">
    <property type="protein sequence ID" value="KAH7911121.1"/>
    <property type="molecule type" value="Genomic_DNA"/>
</dbReference>
<evidence type="ECO:0000313" key="2">
    <source>
        <dbReference type="Proteomes" id="UP000790377"/>
    </source>
</evidence>
<keyword evidence="2" id="KW-1185">Reference proteome</keyword>
<protein>
    <submittedName>
        <fullName evidence="1">Kinase-like domain-containing protein</fullName>
    </submittedName>
</protein>
<sequence length="259" mass="29743">MPARFAHARSNDRWAADTVYNEYAALRRITEANTPFLTPLLCSFSDDDHIYFVMRLYPTTLRNAMRSATSPITIERKKLWAAELLVALESLHQLNIVHRDLKPDNILISPNGHLCLADFGLARVESVAANLEECRMYSLNGTQGYHAPEQANNDGKGYNYRTDIYGYGIILLELLLGDGLGNRKTPVTGDSRIRVVVKRLEDEIARDLLFSLLEQNPDQRPSWSQIRNSAFFEGIDWNRVRNRQYPSKYTISLRYQLFT</sequence>
<reference evidence="1" key="1">
    <citation type="journal article" date="2021" name="New Phytol.">
        <title>Evolutionary innovations through gain and loss of genes in the ectomycorrhizal Boletales.</title>
        <authorList>
            <person name="Wu G."/>
            <person name="Miyauchi S."/>
            <person name="Morin E."/>
            <person name="Kuo A."/>
            <person name="Drula E."/>
            <person name="Varga T."/>
            <person name="Kohler A."/>
            <person name="Feng B."/>
            <person name="Cao Y."/>
            <person name="Lipzen A."/>
            <person name="Daum C."/>
            <person name="Hundley H."/>
            <person name="Pangilinan J."/>
            <person name="Johnson J."/>
            <person name="Barry K."/>
            <person name="LaButti K."/>
            <person name="Ng V."/>
            <person name="Ahrendt S."/>
            <person name="Min B."/>
            <person name="Choi I.G."/>
            <person name="Park H."/>
            <person name="Plett J.M."/>
            <person name="Magnuson J."/>
            <person name="Spatafora J.W."/>
            <person name="Nagy L.G."/>
            <person name="Henrissat B."/>
            <person name="Grigoriev I.V."/>
            <person name="Yang Z.L."/>
            <person name="Xu J."/>
            <person name="Martin F.M."/>
        </authorList>
    </citation>
    <scope>NUCLEOTIDE SEQUENCE</scope>
    <source>
        <strain evidence="1">ATCC 28755</strain>
    </source>
</reference>
<proteinExistence type="predicted"/>
<dbReference type="Proteomes" id="UP000790377">
    <property type="component" value="Unassembled WGS sequence"/>
</dbReference>
<organism evidence="1 2">
    <name type="scientific">Hygrophoropsis aurantiaca</name>
    <dbReference type="NCBI Taxonomy" id="72124"/>
    <lineage>
        <taxon>Eukaryota</taxon>
        <taxon>Fungi</taxon>
        <taxon>Dikarya</taxon>
        <taxon>Basidiomycota</taxon>
        <taxon>Agaricomycotina</taxon>
        <taxon>Agaricomycetes</taxon>
        <taxon>Agaricomycetidae</taxon>
        <taxon>Boletales</taxon>
        <taxon>Coniophorineae</taxon>
        <taxon>Hygrophoropsidaceae</taxon>
        <taxon>Hygrophoropsis</taxon>
    </lineage>
</organism>
<name>A0ACB8AC92_9AGAM</name>
<evidence type="ECO:0000313" key="1">
    <source>
        <dbReference type="EMBL" id="KAH7911121.1"/>
    </source>
</evidence>
<accession>A0ACB8AC92</accession>
<gene>
    <name evidence="1" type="ORF">BJ138DRAFT_1007260</name>
</gene>